<dbReference type="Pfam" id="PF02458">
    <property type="entry name" value="Transferase"/>
    <property type="match status" value="1"/>
</dbReference>
<dbReference type="OrthoDB" id="1862401at2759"/>
<dbReference type="Gramene" id="ONH96453">
    <property type="protein sequence ID" value="ONH96453"/>
    <property type="gene ID" value="PRUPE_7G130400"/>
</dbReference>
<evidence type="ECO:0008006" key="4">
    <source>
        <dbReference type="Google" id="ProtNLM"/>
    </source>
</evidence>
<keyword evidence="1" id="KW-0808">Transferase</keyword>
<dbReference type="Gene3D" id="3.30.559.10">
    <property type="entry name" value="Chloramphenicol acetyltransferase-like domain"/>
    <property type="match status" value="2"/>
</dbReference>
<dbReference type="PANTHER" id="PTHR31896:SF39">
    <property type="entry name" value="PROTEIN ENHANCED PSEUDOMONAS SUSCEPTIBILITY 1-LIKE"/>
    <property type="match status" value="1"/>
</dbReference>
<sequence length="452" mass="50106">MTQILHISTTTVRPTTQDDQLTAPKIELTPWDLRLIQFDYIQKGILFHKSAETEDSNVSLVQRLKDSLSLTLNIFYPLAGRLVVSENAEDSTVSISIKCNGAGAEFVHAAADGVKVADILNPYIPDHVIFNLFSLNEVRNYEGVSKPLLSAQVTELLDGIFIGCSLNHLVADGTSFWHFFNTWAEISRSGSHKILQPRPVFGRQFLDGVIDLPVHLPFSYSEIIGEPIIKSSSFNAFLQRVVFHFPKEKIAKLKAKANAEMGTTSNISSLQALMAHLWQATTRARHLQPDQQVNYRFAIGLRQRWEPETLPKEYLGTAIIGVNVTAIASELLQNGLGWAASQINKKISSLTPEQARNDLVDWVNKPTLIPNMRNPTLLARLLTGSSPRFNVYGNDFGWGRPLAVRSGAGDKMDGKLTVFPGAEEGSIDFEACLLPETIQTMMDDAEFMEAVA</sequence>
<dbReference type="InterPro" id="IPR051283">
    <property type="entry name" value="Sec_Metabolite_Acyltrans"/>
</dbReference>
<keyword evidence="3" id="KW-1185">Reference proteome</keyword>
<evidence type="ECO:0000313" key="2">
    <source>
        <dbReference type="EMBL" id="ONH96453.1"/>
    </source>
</evidence>
<dbReference type="PANTHER" id="PTHR31896">
    <property type="entry name" value="FAMILY REGULATORY PROTEIN, PUTATIVE (AFU_ORTHOLOGUE AFUA_3G14730)-RELATED"/>
    <property type="match status" value="1"/>
</dbReference>
<gene>
    <name evidence="2" type="ORF">PRUPE_7G130400</name>
</gene>
<dbReference type="InterPro" id="IPR023213">
    <property type="entry name" value="CAT-like_dom_sf"/>
</dbReference>
<protein>
    <recommendedName>
        <fullName evidence="4">HXXXD-type acyl-transferase family protein</fullName>
    </recommendedName>
</protein>
<dbReference type="AlphaFoldDB" id="A0A251NAT3"/>
<dbReference type="SMR" id="A0A251NAT3"/>
<accession>A0A251NAT3</accession>
<dbReference type="GO" id="GO:0005737">
    <property type="term" value="C:cytoplasm"/>
    <property type="evidence" value="ECO:0000318"/>
    <property type="project" value="GO_Central"/>
</dbReference>
<evidence type="ECO:0000313" key="3">
    <source>
        <dbReference type="Proteomes" id="UP000006882"/>
    </source>
</evidence>
<organism evidence="2 3">
    <name type="scientific">Prunus persica</name>
    <name type="common">Peach</name>
    <name type="synonym">Amygdalus persica</name>
    <dbReference type="NCBI Taxonomy" id="3760"/>
    <lineage>
        <taxon>Eukaryota</taxon>
        <taxon>Viridiplantae</taxon>
        <taxon>Streptophyta</taxon>
        <taxon>Embryophyta</taxon>
        <taxon>Tracheophyta</taxon>
        <taxon>Spermatophyta</taxon>
        <taxon>Magnoliopsida</taxon>
        <taxon>eudicotyledons</taxon>
        <taxon>Gunneridae</taxon>
        <taxon>Pentapetalae</taxon>
        <taxon>rosids</taxon>
        <taxon>fabids</taxon>
        <taxon>Rosales</taxon>
        <taxon>Rosaceae</taxon>
        <taxon>Amygdaloideae</taxon>
        <taxon>Amygdaleae</taxon>
        <taxon>Prunus</taxon>
    </lineage>
</organism>
<dbReference type="Proteomes" id="UP000006882">
    <property type="component" value="Chromosome G7"/>
</dbReference>
<reference evidence="2 3" key="1">
    <citation type="journal article" date="2013" name="Nat. Genet.">
        <title>The high-quality draft genome of peach (Prunus persica) identifies unique patterns of genetic diversity, domestication and genome evolution.</title>
        <authorList>
            <consortium name="International Peach Genome Initiative"/>
            <person name="Verde I."/>
            <person name="Abbott A.G."/>
            <person name="Scalabrin S."/>
            <person name="Jung S."/>
            <person name="Shu S."/>
            <person name="Marroni F."/>
            <person name="Zhebentyayeva T."/>
            <person name="Dettori M.T."/>
            <person name="Grimwood J."/>
            <person name="Cattonaro F."/>
            <person name="Zuccolo A."/>
            <person name="Rossini L."/>
            <person name="Jenkins J."/>
            <person name="Vendramin E."/>
            <person name="Meisel L.A."/>
            <person name="Decroocq V."/>
            <person name="Sosinski B."/>
            <person name="Prochnik S."/>
            <person name="Mitros T."/>
            <person name="Policriti A."/>
            <person name="Cipriani G."/>
            <person name="Dondini L."/>
            <person name="Ficklin S."/>
            <person name="Goodstein D.M."/>
            <person name="Xuan P."/>
            <person name="Del Fabbro C."/>
            <person name="Aramini V."/>
            <person name="Copetti D."/>
            <person name="Gonzalez S."/>
            <person name="Horner D.S."/>
            <person name="Falchi R."/>
            <person name="Lucas S."/>
            <person name="Mica E."/>
            <person name="Maldonado J."/>
            <person name="Lazzari B."/>
            <person name="Bielenberg D."/>
            <person name="Pirona R."/>
            <person name="Miculan M."/>
            <person name="Barakat A."/>
            <person name="Testolin R."/>
            <person name="Stella A."/>
            <person name="Tartarini S."/>
            <person name="Tonutti P."/>
            <person name="Arus P."/>
            <person name="Orellana A."/>
            <person name="Wells C."/>
            <person name="Main D."/>
            <person name="Vizzotto G."/>
            <person name="Silva H."/>
            <person name="Salamini F."/>
            <person name="Schmutz J."/>
            <person name="Morgante M."/>
            <person name="Rokhsar D.S."/>
        </authorList>
    </citation>
    <scope>NUCLEOTIDE SEQUENCE [LARGE SCALE GENOMIC DNA]</scope>
    <source>
        <strain evidence="3">cv. Nemared</strain>
    </source>
</reference>
<dbReference type="GO" id="GO:0016747">
    <property type="term" value="F:acyltransferase activity, transferring groups other than amino-acyl groups"/>
    <property type="evidence" value="ECO:0000318"/>
    <property type="project" value="GO_Central"/>
</dbReference>
<dbReference type="EMBL" id="CM007657">
    <property type="protein sequence ID" value="ONH96453.1"/>
    <property type="molecule type" value="Genomic_DNA"/>
</dbReference>
<name>A0A251NAT3_PRUPE</name>
<dbReference type="eggNOG" id="ENOG502QVP8">
    <property type="taxonomic scope" value="Eukaryota"/>
</dbReference>
<proteinExistence type="predicted"/>
<evidence type="ECO:0000256" key="1">
    <source>
        <dbReference type="ARBA" id="ARBA00022679"/>
    </source>
</evidence>